<comment type="similarity">
    <text evidence="1 10">Belongs to the eukaryotic-type primase small subunit family.</text>
</comment>
<evidence type="ECO:0000256" key="1">
    <source>
        <dbReference type="ARBA" id="ARBA00009762"/>
    </source>
</evidence>
<dbReference type="EMBL" id="LR899583">
    <property type="protein sequence ID" value="CAD7240835.1"/>
    <property type="molecule type" value="Genomic_DNA"/>
</dbReference>
<dbReference type="OrthoDB" id="19606at2759"/>
<dbReference type="EC" id="2.7.7.-" evidence="10"/>
<protein>
    <recommendedName>
        <fullName evidence="10">DNA primase</fullName>
        <ecNumber evidence="10">2.7.7.-</ecNumber>
    </recommendedName>
</protein>
<name>A0A7R9A003_9CRUS</name>
<keyword evidence="9" id="KW-0804">Transcription</keyword>
<dbReference type="Gene3D" id="3.90.920.10">
    <property type="entry name" value="DNA primase, PRIM domain"/>
    <property type="match status" value="1"/>
</dbReference>
<evidence type="ECO:0000256" key="3">
    <source>
        <dbReference type="ARBA" id="ARBA00022515"/>
    </source>
</evidence>
<keyword evidence="12" id="KW-1185">Reference proteome</keyword>
<dbReference type="SUPFAM" id="SSF56747">
    <property type="entry name" value="Prim-pol domain"/>
    <property type="match status" value="1"/>
</dbReference>
<reference evidence="11" key="1">
    <citation type="submission" date="2020-11" db="EMBL/GenBank/DDBJ databases">
        <authorList>
            <person name="Tran Van P."/>
        </authorList>
    </citation>
    <scope>NUCLEOTIDE SEQUENCE</scope>
</reference>
<dbReference type="InterPro" id="IPR014052">
    <property type="entry name" value="DNA_primase_ssu_euk/arc"/>
</dbReference>
<dbReference type="GO" id="GO:0003899">
    <property type="term" value="F:DNA-directed RNA polymerase activity"/>
    <property type="evidence" value="ECO:0007669"/>
    <property type="project" value="InterPro"/>
</dbReference>
<evidence type="ECO:0000256" key="7">
    <source>
        <dbReference type="ARBA" id="ARBA00022723"/>
    </source>
</evidence>
<dbReference type="Proteomes" id="UP000677054">
    <property type="component" value="Unassembled WGS sequence"/>
</dbReference>
<accession>A0A7R9A003</accession>
<dbReference type="EMBL" id="CAJPEV010000066">
    <property type="protein sequence ID" value="CAG0879964.1"/>
    <property type="molecule type" value="Genomic_DNA"/>
</dbReference>
<keyword evidence="5" id="KW-0548">Nucleotidyltransferase</keyword>
<evidence type="ECO:0000256" key="9">
    <source>
        <dbReference type="ARBA" id="ARBA00023163"/>
    </source>
</evidence>
<keyword evidence="4 10" id="KW-0808">Transferase</keyword>
<evidence type="ECO:0000256" key="2">
    <source>
        <dbReference type="ARBA" id="ARBA00022478"/>
    </source>
</evidence>
<keyword evidence="3 10" id="KW-0639">Primosome</keyword>
<evidence type="ECO:0000313" key="12">
    <source>
        <dbReference type="Proteomes" id="UP000677054"/>
    </source>
</evidence>
<proteinExistence type="inferred from homology"/>
<keyword evidence="6 10" id="KW-0235">DNA replication</keyword>
<evidence type="ECO:0000313" key="11">
    <source>
        <dbReference type="EMBL" id="CAD7240835.1"/>
    </source>
</evidence>
<keyword evidence="7" id="KW-0479">Metal-binding</keyword>
<dbReference type="AlphaFoldDB" id="A0A7R9A003"/>
<dbReference type="PANTHER" id="PTHR10536">
    <property type="entry name" value="DNA PRIMASE SMALL SUBUNIT"/>
    <property type="match status" value="1"/>
</dbReference>
<evidence type="ECO:0000256" key="5">
    <source>
        <dbReference type="ARBA" id="ARBA00022695"/>
    </source>
</evidence>
<evidence type="ECO:0000256" key="6">
    <source>
        <dbReference type="ARBA" id="ARBA00022705"/>
    </source>
</evidence>
<dbReference type="CDD" id="cd04860">
    <property type="entry name" value="AE_Prim_S"/>
    <property type="match status" value="1"/>
</dbReference>
<dbReference type="Pfam" id="PF01896">
    <property type="entry name" value="DNA_primase_S"/>
    <property type="match status" value="1"/>
</dbReference>
<dbReference type="GO" id="GO:0046872">
    <property type="term" value="F:metal ion binding"/>
    <property type="evidence" value="ECO:0007669"/>
    <property type="project" value="UniProtKB-KW"/>
</dbReference>
<dbReference type="FunFam" id="3.90.920.10:FF:000003">
    <property type="entry name" value="DNA primase"/>
    <property type="match status" value="1"/>
</dbReference>
<dbReference type="NCBIfam" id="TIGR00335">
    <property type="entry name" value="primase_sml"/>
    <property type="match status" value="1"/>
</dbReference>
<dbReference type="GO" id="GO:0005658">
    <property type="term" value="C:alpha DNA polymerase:primase complex"/>
    <property type="evidence" value="ECO:0007669"/>
    <property type="project" value="UniProtKB-ARBA"/>
</dbReference>
<organism evidence="11">
    <name type="scientific">Darwinula stevensoni</name>
    <dbReference type="NCBI Taxonomy" id="69355"/>
    <lineage>
        <taxon>Eukaryota</taxon>
        <taxon>Metazoa</taxon>
        <taxon>Ecdysozoa</taxon>
        <taxon>Arthropoda</taxon>
        <taxon>Crustacea</taxon>
        <taxon>Oligostraca</taxon>
        <taxon>Ostracoda</taxon>
        <taxon>Podocopa</taxon>
        <taxon>Podocopida</taxon>
        <taxon>Darwinulocopina</taxon>
        <taxon>Darwinuloidea</taxon>
        <taxon>Darwinulidae</taxon>
        <taxon>Darwinula</taxon>
    </lineage>
</organism>
<dbReference type="InterPro" id="IPR002755">
    <property type="entry name" value="DNA_primase_S"/>
</dbReference>
<gene>
    <name evidence="11" type="ORF">DSTB1V02_LOCUS840</name>
</gene>
<keyword evidence="2 10" id="KW-0240">DNA-directed RNA polymerase</keyword>
<evidence type="ECO:0000256" key="4">
    <source>
        <dbReference type="ARBA" id="ARBA00022679"/>
    </source>
</evidence>
<evidence type="ECO:0000256" key="8">
    <source>
        <dbReference type="ARBA" id="ARBA00022833"/>
    </source>
</evidence>
<dbReference type="GO" id="GO:0006269">
    <property type="term" value="P:DNA replication, synthesis of primer"/>
    <property type="evidence" value="ECO:0007669"/>
    <property type="project" value="UniProtKB-KW"/>
</dbReference>
<sequence length="414" mass="48258">MPIAAVAYDKGQLRELLPVYYNRFFPYDMFYKWLSYENLDKQYFPNREFSISTLDGGFFRFLSYKDQEEFMKDIKERVPSRIEIGAVFNWRPKERFMVSSIVAQEKELVFDIDVSDYDDVRNCCNEKSICDKCFRLMTLAVKIIDVALREDFGFKHLLWVFSGRRGIHCWVCDKEARSLNTAARSAVAEYLTIVRGGENMQKKVQLPPRLHHHVKRSVEIIRKSFKEVCVIDQDILGTENRMKQMLELIPEKAMRDDVAQVMSRQTTSQARWQCFEEIFKDYQGKKKMRQFSAHLVEEIMLLYAYPRLDVNVTKGLNHLLKAPLCIHPDTGNICVPIDVDHIDKFSLDSVPTIAEVITQLDQAKGEESSAPKGQKDYMYTSLQPAMEIFNKFIKNLHASAKGKRIALSDEKMTF</sequence>
<keyword evidence="8" id="KW-0862">Zinc</keyword>
<evidence type="ECO:0000256" key="10">
    <source>
        <dbReference type="RuleBase" id="RU003514"/>
    </source>
</evidence>